<dbReference type="EMBL" id="CP038152">
    <property type="protein sequence ID" value="QBR04458.1"/>
    <property type="molecule type" value="Genomic_DNA"/>
</dbReference>
<dbReference type="PROSITE" id="PS51857">
    <property type="entry name" value="CSD_2"/>
    <property type="match status" value="1"/>
</dbReference>
<protein>
    <submittedName>
        <fullName evidence="2">Cold-shock protein</fullName>
    </submittedName>
</protein>
<keyword evidence="3" id="KW-1185">Reference proteome</keyword>
<dbReference type="SUPFAM" id="SSF50249">
    <property type="entry name" value="Nucleic acid-binding proteins"/>
    <property type="match status" value="1"/>
</dbReference>
<dbReference type="KEGG" id="ppai:E1956_43665"/>
<dbReference type="Pfam" id="PF00313">
    <property type="entry name" value="CSD"/>
    <property type="match status" value="1"/>
</dbReference>
<reference evidence="2 3" key="1">
    <citation type="submission" date="2019-03" db="EMBL/GenBank/DDBJ databases">
        <title>Paraburkholderia sp. 7MH5, isolated from subtropical forest soil.</title>
        <authorList>
            <person name="Gao Z.-H."/>
            <person name="Qiu L.-H."/>
        </authorList>
    </citation>
    <scope>NUCLEOTIDE SEQUENCE [LARGE SCALE GENOMIC DNA]</scope>
    <source>
        <strain evidence="2 3">7MH5</strain>
        <plasmid evidence="2 3">unnamed1</plasmid>
    </source>
</reference>
<evidence type="ECO:0000259" key="1">
    <source>
        <dbReference type="PROSITE" id="PS51857"/>
    </source>
</evidence>
<evidence type="ECO:0000313" key="3">
    <source>
        <dbReference type="Proteomes" id="UP000295727"/>
    </source>
</evidence>
<sequence>MGRSVPAVKGLWLHYAHDGGEDLFAHSSEVEAEGFKSLKDGQKASVVVKQGPNGKEVANIQPS</sequence>
<dbReference type="InterPro" id="IPR012340">
    <property type="entry name" value="NA-bd_OB-fold"/>
</dbReference>
<name>A0A4P7D8D5_9BURK</name>
<gene>
    <name evidence="2" type="ORF">E1956_43665</name>
</gene>
<accession>A0A4P7D8D5</accession>
<feature type="domain" description="CSD" evidence="1">
    <location>
        <begin position="1"/>
        <end position="62"/>
    </location>
</feature>
<dbReference type="InterPro" id="IPR002059">
    <property type="entry name" value="CSP_DNA-bd"/>
</dbReference>
<dbReference type="AlphaFoldDB" id="A0A4P7D8D5"/>
<dbReference type="OrthoDB" id="9800919at2"/>
<dbReference type="Proteomes" id="UP000295727">
    <property type="component" value="Plasmid unnamed1"/>
</dbReference>
<proteinExistence type="predicted"/>
<keyword evidence="2" id="KW-0614">Plasmid</keyword>
<geneLocation type="plasmid" evidence="2 3">
    <name>unnamed1</name>
</geneLocation>
<organism evidence="2 3">
    <name type="scientific">Paraburkholderia pallida</name>
    <dbReference type="NCBI Taxonomy" id="2547399"/>
    <lineage>
        <taxon>Bacteria</taxon>
        <taxon>Pseudomonadati</taxon>
        <taxon>Pseudomonadota</taxon>
        <taxon>Betaproteobacteria</taxon>
        <taxon>Burkholderiales</taxon>
        <taxon>Burkholderiaceae</taxon>
        <taxon>Paraburkholderia</taxon>
    </lineage>
</organism>
<dbReference type="Gene3D" id="2.40.50.140">
    <property type="entry name" value="Nucleic acid-binding proteins"/>
    <property type="match status" value="1"/>
</dbReference>
<dbReference type="GO" id="GO:0003676">
    <property type="term" value="F:nucleic acid binding"/>
    <property type="evidence" value="ECO:0007669"/>
    <property type="project" value="InterPro"/>
</dbReference>
<evidence type="ECO:0000313" key="2">
    <source>
        <dbReference type="EMBL" id="QBR04458.1"/>
    </source>
</evidence>